<feature type="active site" description="Proton donor" evidence="9">
    <location>
        <position position="165"/>
    </location>
</feature>
<evidence type="ECO:0000256" key="3">
    <source>
        <dbReference type="ARBA" id="ARBA00006206"/>
    </source>
</evidence>
<feature type="active site" description="Proton acceptor" evidence="9">
    <location>
        <position position="297"/>
    </location>
</feature>
<dbReference type="AlphaFoldDB" id="A0A1N7A098"/>
<dbReference type="EMBL" id="FTLX01000007">
    <property type="protein sequence ID" value="SIR32525.1"/>
    <property type="molecule type" value="Genomic_DNA"/>
</dbReference>
<reference evidence="15" key="2">
    <citation type="submission" date="2017-03" db="EMBL/GenBank/DDBJ databases">
        <title>Bacillus sp. V-88(T) DSM27956, whole genome shotgun sequencing project.</title>
        <authorList>
            <person name="Dastager S.G."/>
            <person name="Neurgaonkar P.S."/>
            <person name="Dharne M.S."/>
        </authorList>
    </citation>
    <scope>NUCLEOTIDE SEQUENCE [LARGE SCALE GENOMIC DNA]</scope>
    <source>
        <strain evidence="15">DSM 25145</strain>
    </source>
</reference>
<keyword evidence="6 8" id="KW-0413">Isomerase</keyword>
<name>A0A1N7A098_9BACI</name>
<dbReference type="InterPro" id="IPR014718">
    <property type="entry name" value="GH-type_carb-bd"/>
</dbReference>
<dbReference type="EC" id="5.1.3.3" evidence="4 8"/>
<dbReference type="InterPro" id="IPR011013">
    <property type="entry name" value="Gal_mutarotase_sf_dom"/>
</dbReference>
<dbReference type="InterPro" id="IPR008183">
    <property type="entry name" value="Aldose_1/G6P_1-epimerase"/>
</dbReference>
<evidence type="ECO:0000256" key="6">
    <source>
        <dbReference type="ARBA" id="ARBA00023235"/>
    </source>
</evidence>
<dbReference type="EMBL" id="MWSK01000007">
    <property type="protein sequence ID" value="OXS75653.1"/>
    <property type="molecule type" value="Genomic_DNA"/>
</dbReference>
<dbReference type="GO" id="GO:0006006">
    <property type="term" value="P:glucose metabolic process"/>
    <property type="evidence" value="ECO:0007669"/>
    <property type="project" value="TreeGrafter"/>
</dbReference>
<organism evidence="13 14">
    <name type="scientific">Domibacillus enclensis</name>
    <dbReference type="NCBI Taxonomy" id="1017273"/>
    <lineage>
        <taxon>Bacteria</taxon>
        <taxon>Bacillati</taxon>
        <taxon>Bacillota</taxon>
        <taxon>Bacilli</taxon>
        <taxon>Bacillales</taxon>
        <taxon>Bacillaceae</taxon>
        <taxon>Domibacillus</taxon>
    </lineage>
</organism>
<feature type="binding site" evidence="11">
    <location>
        <begin position="165"/>
        <end position="167"/>
    </location>
    <ligand>
        <name>beta-D-galactose</name>
        <dbReference type="ChEBI" id="CHEBI:27667"/>
    </ligand>
</feature>
<dbReference type="CDD" id="cd09019">
    <property type="entry name" value="galactose_mutarotase_like"/>
    <property type="match status" value="1"/>
</dbReference>
<sequence>MNDSQVKEFKLKNKNGMEVSFLNYGCIITKILVPDRDGNVENVVLGYTSSEQYADNPWYLGAVIGRFAGRIGAGSFELDGKTYTLEQNDGTNHLHGGKTGFDRVIWQSEYVEGGVRFTHESPEGEGGYPGTLKLAVTYTLNDKNEFAIQYEAVSDAPTLLNMTNHTYFNLSGGMKRDITGHHLQMDSDQYAELNDQLLPTGVLKPVDGTTFDFRDGQTIQAGTTSQDPQNKLAGGGYDHPFMLNGRRSIVLSEEQSGRVLTIKTNQDCVVLYTGTQITEGVELEGGKSFKYAGLCLETQALPDSIHHPHFPQSKLEANERYEAETIYTFSTK</sequence>
<evidence type="ECO:0000313" key="12">
    <source>
        <dbReference type="EMBL" id="OXS75653.1"/>
    </source>
</evidence>
<dbReference type="GO" id="GO:0033499">
    <property type="term" value="P:galactose catabolic process via UDP-galactose, Leloir pathway"/>
    <property type="evidence" value="ECO:0007669"/>
    <property type="project" value="TreeGrafter"/>
</dbReference>
<dbReference type="PANTHER" id="PTHR10091:SF0">
    <property type="entry name" value="GALACTOSE MUTAROTASE"/>
    <property type="match status" value="1"/>
</dbReference>
<evidence type="ECO:0000313" key="15">
    <source>
        <dbReference type="Proteomes" id="UP000215545"/>
    </source>
</evidence>
<keyword evidence="7 8" id="KW-0119">Carbohydrate metabolism</keyword>
<gene>
    <name evidence="12" type="ORF">B1B05_14030</name>
    <name evidence="13" type="ORF">SAMN05443094_10721</name>
</gene>
<reference evidence="13 14" key="1">
    <citation type="submission" date="2017-01" db="EMBL/GenBank/DDBJ databases">
        <authorList>
            <person name="Mah S.A."/>
            <person name="Swanson W.J."/>
            <person name="Moy G.W."/>
            <person name="Vacquier V.D."/>
        </authorList>
    </citation>
    <scope>NUCLEOTIDE SEQUENCE [LARGE SCALE GENOMIC DNA]</scope>
    <source>
        <strain evidence="13 14">NIO-1016</strain>
    </source>
</reference>
<evidence type="ECO:0000256" key="2">
    <source>
        <dbReference type="ARBA" id="ARBA00005028"/>
    </source>
</evidence>
<dbReference type="PANTHER" id="PTHR10091">
    <property type="entry name" value="ALDOSE-1-EPIMERASE"/>
    <property type="match status" value="1"/>
</dbReference>
<evidence type="ECO:0000256" key="4">
    <source>
        <dbReference type="ARBA" id="ARBA00013185"/>
    </source>
</evidence>
<dbReference type="NCBIfam" id="NF008277">
    <property type="entry name" value="PRK11055.1"/>
    <property type="match status" value="1"/>
</dbReference>
<accession>A0A1N7A098</accession>
<evidence type="ECO:0000313" key="14">
    <source>
        <dbReference type="Proteomes" id="UP000186385"/>
    </source>
</evidence>
<evidence type="ECO:0000256" key="5">
    <source>
        <dbReference type="ARBA" id="ARBA00014165"/>
    </source>
</evidence>
<comment type="similarity">
    <text evidence="3 8">Belongs to the aldose epimerase family.</text>
</comment>
<dbReference type="PROSITE" id="PS00545">
    <property type="entry name" value="ALDOSE_1_EPIMERASE"/>
    <property type="match status" value="1"/>
</dbReference>
<dbReference type="Proteomes" id="UP000186385">
    <property type="component" value="Unassembled WGS sequence"/>
</dbReference>
<keyword evidence="15" id="KW-1185">Reference proteome</keyword>
<evidence type="ECO:0000256" key="9">
    <source>
        <dbReference type="PIRSR" id="PIRSR005096-1"/>
    </source>
</evidence>
<dbReference type="Proteomes" id="UP000215545">
    <property type="component" value="Unassembled WGS sequence"/>
</dbReference>
<dbReference type="UniPathway" id="UPA00242"/>
<dbReference type="InterPro" id="IPR018052">
    <property type="entry name" value="Ald1_epimerase_CS"/>
</dbReference>
<dbReference type="InterPro" id="IPR047215">
    <property type="entry name" value="Galactose_mutarotase-like"/>
</dbReference>
<dbReference type="GO" id="GO:0004034">
    <property type="term" value="F:aldose 1-epimerase activity"/>
    <property type="evidence" value="ECO:0007669"/>
    <property type="project" value="UniProtKB-EC"/>
</dbReference>
<dbReference type="SUPFAM" id="SSF74650">
    <property type="entry name" value="Galactose mutarotase-like"/>
    <property type="match status" value="1"/>
</dbReference>
<evidence type="ECO:0000256" key="10">
    <source>
        <dbReference type="PIRSR" id="PIRSR005096-2"/>
    </source>
</evidence>
<comment type="catalytic activity">
    <reaction evidence="1 8">
        <text>alpha-D-glucose = beta-D-glucose</text>
        <dbReference type="Rhea" id="RHEA:10264"/>
        <dbReference type="ChEBI" id="CHEBI:15903"/>
        <dbReference type="ChEBI" id="CHEBI:17925"/>
        <dbReference type="EC" id="5.1.3.3"/>
    </reaction>
</comment>
<evidence type="ECO:0000313" key="13">
    <source>
        <dbReference type="EMBL" id="SIR32525.1"/>
    </source>
</evidence>
<dbReference type="Pfam" id="PF01263">
    <property type="entry name" value="Aldose_epim"/>
    <property type="match status" value="1"/>
</dbReference>
<dbReference type="STRING" id="1017273.SAMN05443094_10721"/>
<reference evidence="12" key="3">
    <citation type="submission" date="2017-03" db="EMBL/GenBank/DDBJ databases">
        <authorList>
            <person name="Dastager S.G."/>
            <person name="Neurgaonkar P.S."/>
            <person name="Dharne M.S."/>
        </authorList>
    </citation>
    <scope>NUCLEOTIDE SEQUENCE</scope>
    <source>
        <strain evidence="12">DSM 25145</strain>
    </source>
</reference>
<dbReference type="GO" id="GO:0030246">
    <property type="term" value="F:carbohydrate binding"/>
    <property type="evidence" value="ECO:0007669"/>
    <property type="project" value="InterPro"/>
</dbReference>
<evidence type="ECO:0000256" key="7">
    <source>
        <dbReference type="ARBA" id="ARBA00023277"/>
    </source>
</evidence>
<dbReference type="RefSeq" id="WP_045850267.1">
    <property type="nucleotide sequence ID" value="NZ_FTLX01000007.1"/>
</dbReference>
<comment type="pathway">
    <text evidence="2 8">Carbohydrate metabolism; hexose metabolism.</text>
</comment>
<protein>
    <recommendedName>
        <fullName evidence="5 8">Aldose 1-epimerase</fullName>
        <ecNumber evidence="4 8">5.1.3.3</ecNumber>
    </recommendedName>
</protein>
<dbReference type="OrthoDB" id="9779408at2"/>
<proteinExistence type="inferred from homology"/>
<evidence type="ECO:0000256" key="8">
    <source>
        <dbReference type="PIRNR" id="PIRNR005096"/>
    </source>
</evidence>
<dbReference type="PIRSF" id="PIRSF005096">
    <property type="entry name" value="GALM"/>
    <property type="match status" value="1"/>
</dbReference>
<evidence type="ECO:0000256" key="11">
    <source>
        <dbReference type="PIRSR" id="PIRSR005096-3"/>
    </source>
</evidence>
<dbReference type="InterPro" id="IPR015443">
    <property type="entry name" value="Aldose_1-epimerase"/>
</dbReference>
<dbReference type="Gene3D" id="2.70.98.10">
    <property type="match status" value="1"/>
</dbReference>
<evidence type="ECO:0000256" key="1">
    <source>
        <dbReference type="ARBA" id="ARBA00001614"/>
    </source>
</evidence>
<dbReference type="GO" id="GO:0005737">
    <property type="term" value="C:cytoplasm"/>
    <property type="evidence" value="ECO:0007669"/>
    <property type="project" value="TreeGrafter"/>
</dbReference>
<feature type="binding site" evidence="10">
    <location>
        <position position="238"/>
    </location>
    <ligand>
        <name>beta-D-galactose</name>
        <dbReference type="ChEBI" id="CHEBI:27667"/>
    </ligand>
</feature>